<dbReference type="Proteomes" id="UP000018896">
    <property type="component" value="Unassembled WGS sequence"/>
</dbReference>
<evidence type="ECO:0000256" key="1">
    <source>
        <dbReference type="SAM" id="MobiDB-lite"/>
    </source>
</evidence>
<feature type="region of interest" description="Disordered" evidence="1">
    <location>
        <begin position="46"/>
        <end position="70"/>
    </location>
</feature>
<reference evidence="2 3" key="1">
    <citation type="journal article" date="2014" name="Genome Announc.">
        <title>Draft Genome Sequences of Three Alkaliphilic Bacillus Strains, Bacillus wakoensis JCM 9140T, Bacillus akibai JCM 9157T, and Bacillus hemicellulosilyticus JCM 9152T.</title>
        <authorList>
            <person name="Yuki M."/>
            <person name="Oshima K."/>
            <person name="Suda W."/>
            <person name="Oshida Y."/>
            <person name="Kitamura K."/>
            <person name="Iida T."/>
            <person name="Hattori M."/>
            <person name="Ohkuma M."/>
        </authorList>
    </citation>
    <scope>NUCLEOTIDE SEQUENCE [LARGE SCALE GENOMIC DNA]</scope>
    <source>
        <strain evidence="2 3">JCM 9157</strain>
    </source>
</reference>
<protein>
    <submittedName>
        <fullName evidence="2">Uncharacterized protein</fullName>
    </submittedName>
</protein>
<dbReference type="RefSeq" id="WP_035661703.1">
    <property type="nucleotide sequence ID" value="NZ_BAUV01000002.1"/>
</dbReference>
<dbReference type="EMBL" id="BAUV01000002">
    <property type="protein sequence ID" value="GAE33525.1"/>
    <property type="molecule type" value="Genomic_DNA"/>
</dbReference>
<name>W4QN48_HALA3</name>
<proteinExistence type="predicted"/>
<gene>
    <name evidence="2" type="ORF">JCM9157_529</name>
</gene>
<keyword evidence="3" id="KW-1185">Reference proteome</keyword>
<dbReference type="OrthoDB" id="10012080at2"/>
<sequence length="163" mass="19649">MIISESSTNLQSKKQINPYRSNIYGDFQIRLREQKVIEQLRKLEENKEKPKVNQRDSFSSDEEAQPMKQDVTVRQMKEFLSSYYIEENSGDHNFVKIVNRIEDLTKKLISHQINGDKQQWESKLHQFKLEITLEAYKRYHDSLEAKRIDRFQEYREKMSKSID</sequence>
<evidence type="ECO:0000313" key="3">
    <source>
        <dbReference type="Proteomes" id="UP000018896"/>
    </source>
</evidence>
<organism evidence="2 3">
    <name type="scientific">Halalkalibacter akibai (strain ATCC 43226 / DSM 21942 / CIP 109018 / JCM 9157 / 1139)</name>
    <name type="common">Bacillus akibai</name>
    <dbReference type="NCBI Taxonomy" id="1236973"/>
    <lineage>
        <taxon>Bacteria</taxon>
        <taxon>Bacillati</taxon>
        <taxon>Bacillota</taxon>
        <taxon>Bacilli</taxon>
        <taxon>Bacillales</taxon>
        <taxon>Bacillaceae</taxon>
        <taxon>Halalkalibacter</taxon>
    </lineage>
</organism>
<dbReference type="AlphaFoldDB" id="W4QN48"/>
<evidence type="ECO:0000313" key="2">
    <source>
        <dbReference type="EMBL" id="GAE33525.1"/>
    </source>
</evidence>
<accession>W4QN48</accession>
<comment type="caution">
    <text evidence="2">The sequence shown here is derived from an EMBL/GenBank/DDBJ whole genome shotgun (WGS) entry which is preliminary data.</text>
</comment>